<comment type="similarity">
    <text evidence="1">Belongs to the LOR family.</text>
</comment>
<proteinExistence type="inferred from homology"/>
<dbReference type="AlphaFoldDB" id="A0A2W5VCA1"/>
<dbReference type="Gene3D" id="2.40.160.200">
    <property type="entry name" value="LURP1-related"/>
    <property type="match status" value="1"/>
</dbReference>
<organism evidence="2 3">
    <name type="scientific">Archangium gephyra</name>
    <dbReference type="NCBI Taxonomy" id="48"/>
    <lineage>
        <taxon>Bacteria</taxon>
        <taxon>Pseudomonadati</taxon>
        <taxon>Myxococcota</taxon>
        <taxon>Myxococcia</taxon>
        <taxon>Myxococcales</taxon>
        <taxon>Cystobacterineae</taxon>
        <taxon>Archangiaceae</taxon>
        <taxon>Archangium</taxon>
    </lineage>
</organism>
<dbReference type="InterPro" id="IPR038595">
    <property type="entry name" value="LOR_sf"/>
</dbReference>
<evidence type="ECO:0000313" key="3">
    <source>
        <dbReference type="Proteomes" id="UP000249061"/>
    </source>
</evidence>
<evidence type="ECO:0000313" key="2">
    <source>
        <dbReference type="EMBL" id="PZR13594.1"/>
    </source>
</evidence>
<comment type="caution">
    <text evidence="2">The sequence shown here is derived from an EMBL/GenBank/DDBJ whole genome shotgun (WGS) entry which is preliminary data.</text>
</comment>
<dbReference type="InterPro" id="IPR025659">
    <property type="entry name" value="Tubby-like_C"/>
</dbReference>
<evidence type="ECO:0000256" key="1">
    <source>
        <dbReference type="ARBA" id="ARBA00005437"/>
    </source>
</evidence>
<reference evidence="2 3" key="1">
    <citation type="submission" date="2017-08" db="EMBL/GenBank/DDBJ databases">
        <title>Infants hospitalized years apart are colonized by the same room-sourced microbial strains.</title>
        <authorList>
            <person name="Brooks B."/>
            <person name="Olm M.R."/>
            <person name="Firek B.A."/>
            <person name="Baker R."/>
            <person name="Thomas B.C."/>
            <person name="Morowitz M.J."/>
            <person name="Banfield J.F."/>
        </authorList>
    </citation>
    <scope>NUCLEOTIDE SEQUENCE [LARGE SCALE GENOMIC DNA]</scope>
    <source>
        <strain evidence="2">S2_003_000_R2_14</strain>
    </source>
</reference>
<sequence length="169" mass="19117">MRYTMRQDLFAFGDDYTIKDEHGREVYKVDGKAFTLLREKLSFEDMAGNELAFIREKLISLTDSYEILRDGKQVAVVKKDLINILRCGFTVDVPGPDDLDAQGNLLDHEYTFRRGDRVVATVSKKWFTLRDTYGVDVADGEDPVLILASAVVIDQVCHGKKAAKPKPEN</sequence>
<dbReference type="SUPFAM" id="SSF54518">
    <property type="entry name" value="Tubby C-terminal domain-like"/>
    <property type="match status" value="1"/>
</dbReference>
<name>A0A2W5VCA1_9BACT</name>
<dbReference type="Pfam" id="PF04525">
    <property type="entry name" value="LOR"/>
    <property type="match status" value="1"/>
</dbReference>
<dbReference type="PANTHER" id="PTHR31087">
    <property type="match status" value="1"/>
</dbReference>
<gene>
    <name evidence="2" type="ORF">DI536_12660</name>
</gene>
<protein>
    <submittedName>
        <fullName evidence="2">Uncharacterized protein</fullName>
    </submittedName>
</protein>
<dbReference type="InterPro" id="IPR007612">
    <property type="entry name" value="LOR"/>
</dbReference>
<dbReference type="Proteomes" id="UP000249061">
    <property type="component" value="Unassembled WGS sequence"/>
</dbReference>
<dbReference type="EMBL" id="QFQP01000009">
    <property type="protein sequence ID" value="PZR13594.1"/>
    <property type="molecule type" value="Genomic_DNA"/>
</dbReference>
<accession>A0A2W5VCA1</accession>
<dbReference type="PANTHER" id="PTHR31087:SF161">
    <property type="entry name" value="TUBBY C 2 FAMILY PROTEIN"/>
    <property type="match status" value="1"/>
</dbReference>